<keyword evidence="2" id="KW-1185">Reference proteome</keyword>
<evidence type="ECO:0000313" key="1">
    <source>
        <dbReference type="EMBL" id="KFL36246.1"/>
    </source>
</evidence>
<dbReference type="Proteomes" id="UP000029085">
    <property type="component" value="Unassembled WGS sequence"/>
</dbReference>
<name>A0A087MH93_9GAMM</name>
<reference evidence="2" key="1">
    <citation type="submission" date="2013-08" db="EMBL/GenBank/DDBJ databases">
        <title>Genome sequencing of Arenimonas donghaensis.</title>
        <authorList>
            <person name="Chen F."/>
            <person name="Wang G."/>
        </authorList>
    </citation>
    <scope>NUCLEOTIDE SEQUENCE [LARGE SCALE GENOMIC DNA]</scope>
    <source>
        <strain evidence="2">HO3-R19</strain>
    </source>
</reference>
<protein>
    <submittedName>
        <fullName evidence="1">Uncharacterized protein</fullName>
    </submittedName>
</protein>
<dbReference type="AlphaFoldDB" id="A0A087MH93"/>
<dbReference type="PATRIC" id="fig|1121014.3.peg.1885"/>
<dbReference type="STRING" id="1121014.N788_04980"/>
<sequence length="109" mass="11933">MSDAPSDKHWKLDLRYGRRVTAFRHFTVIADGMAGELGDGFTCRPGPAVMTMKAWAPDADESCAMIRAIGRQIGFTASGPVEIYETEAEKPPGENPYGYDIGFVPYDAD</sequence>
<comment type="caution">
    <text evidence="1">The sequence shown here is derived from an EMBL/GenBank/DDBJ whole genome shotgun (WGS) entry which is preliminary data.</text>
</comment>
<evidence type="ECO:0000313" key="2">
    <source>
        <dbReference type="Proteomes" id="UP000029085"/>
    </source>
</evidence>
<organism evidence="1 2">
    <name type="scientific">Arenimonas donghaensis DSM 18148 = HO3-R19</name>
    <dbReference type="NCBI Taxonomy" id="1121014"/>
    <lineage>
        <taxon>Bacteria</taxon>
        <taxon>Pseudomonadati</taxon>
        <taxon>Pseudomonadota</taxon>
        <taxon>Gammaproteobacteria</taxon>
        <taxon>Lysobacterales</taxon>
        <taxon>Lysobacteraceae</taxon>
        <taxon>Arenimonas</taxon>
    </lineage>
</organism>
<accession>A0A087MH93</accession>
<gene>
    <name evidence="1" type="ORF">N788_04980</name>
</gene>
<dbReference type="EMBL" id="AVCJ01000023">
    <property type="protein sequence ID" value="KFL36246.1"/>
    <property type="molecule type" value="Genomic_DNA"/>
</dbReference>
<dbReference type="RefSeq" id="WP_211250704.1">
    <property type="nucleotide sequence ID" value="NZ_AVCJ01000023.1"/>
</dbReference>
<reference evidence="1 2" key="2">
    <citation type="journal article" date="2015" name="Stand. Genomic Sci.">
        <title>High quality draft genomic sequence of Arenimonas donghaensis DSM 18148(T).</title>
        <authorList>
            <person name="Chen F."/>
            <person name="Wang H."/>
            <person name="Cao Y."/>
            <person name="Li X."/>
            <person name="Wang G."/>
        </authorList>
    </citation>
    <scope>NUCLEOTIDE SEQUENCE [LARGE SCALE GENOMIC DNA]</scope>
    <source>
        <strain evidence="1 2">HO3-R19</strain>
    </source>
</reference>
<proteinExistence type="predicted"/>